<protein>
    <submittedName>
        <fullName evidence="2">Uncharacterized protein</fullName>
    </submittedName>
</protein>
<dbReference type="Proteomes" id="UP000887226">
    <property type="component" value="Unassembled WGS sequence"/>
</dbReference>
<reference evidence="2" key="1">
    <citation type="journal article" date="2021" name="IMA Fungus">
        <title>Genomic characterization of three marine fungi, including Emericellopsis atlantica sp. nov. with signatures of a generalist lifestyle and marine biomass degradation.</title>
        <authorList>
            <person name="Hagestad O.C."/>
            <person name="Hou L."/>
            <person name="Andersen J.H."/>
            <person name="Hansen E.H."/>
            <person name="Altermark B."/>
            <person name="Li C."/>
            <person name="Kuhnert E."/>
            <person name="Cox R.J."/>
            <person name="Crous P.W."/>
            <person name="Spatafora J.W."/>
            <person name="Lail K."/>
            <person name="Amirebrahimi M."/>
            <person name="Lipzen A."/>
            <person name="Pangilinan J."/>
            <person name="Andreopoulos W."/>
            <person name="Hayes R.D."/>
            <person name="Ng V."/>
            <person name="Grigoriev I.V."/>
            <person name="Jackson S.A."/>
            <person name="Sutton T.D.S."/>
            <person name="Dobson A.D.W."/>
            <person name="Rama T."/>
        </authorList>
    </citation>
    <scope>NUCLEOTIDE SEQUENCE</scope>
    <source>
        <strain evidence="2">TRa3180A</strain>
    </source>
</reference>
<keyword evidence="3" id="KW-1185">Reference proteome</keyword>
<evidence type="ECO:0000256" key="1">
    <source>
        <dbReference type="SAM" id="SignalP"/>
    </source>
</evidence>
<gene>
    <name evidence="2" type="ORF">BJ878DRAFT_540492</name>
</gene>
<feature type="chain" id="PRO_5040378484" evidence="1">
    <location>
        <begin position="21"/>
        <end position="79"/>
    </location>
</feature>
<organism evidence="2 3">
    <name type="scientific">Calycina marina</name>
    <dbReference type="NCBI Taxonomy" id="1763456"/>
    <lineage>
        <taxon>Eukaryota</taxon>
        <taxon>Fungi</taxon>
        <taxon>Dikarya</taxon>
        <taxon>Ascomycota</taxon>
        <taxon>Pezizomycotina</taxon>
        <taxon>Leotiomycetes</taxon>
        <taxon>Helotiales</taxon>
        <taxon>Pezizellaceae</taxon>
        <taxon>Calycina</taxon>
    </lineage>
</organism>
<feature type="signal peptide" evidence="1">
    <location>
        <begin position="1"/>
        <end position="20"/>
    </location>
</feature>
<sequence length="79" mass="8109">MRFSNESLLAVLALLNAVTAAPIAAPSLSSVSTSDGVAAVDYHKRAAVATSDAVPAVDYHKRVAAVTGDGVPALYFHKN</sequence>
<proteinExistence type="predicted"/>
<dbReference type="EMBL" id="MU253812">
    <property type="protein sequence ID" value="KAG9246234.1"/>
    <property type="molecule type" value="Genomic_DNA"/>
</dbReference>
<name>A0A9P7Z6C1_9HELO</name>
<evidence type="ECO:0000313" key="3">
    <source>
        <dbReference type="Proteomes" id="UP000887226"/>
    </source>
</evidence>
<evidence type="ECO:0000313" key="2">
    <source>
        <dbReference type="EMBL" id="KAG9246234.1"/>
    </source>
</evidence>
<accession>A0A9P7Z6C1</accession>
<dbReference type="AlphaFoldDB" id="A0A9P7Z6C1"/>
<keyword evidence="1" id="KW-0732">Signal</keyword>
<comment type="caution">
    <text evidence="2">The sequence shown here is derived from an EMBL/GenBank/DDBJ whole genome shotgun (WGS) entry which is preliminary data.</text>
</comment>